<evidence type="ECO:0000256" key="2">
    <source>
        <dbReference type="ARBA" id="ARBA00013064"/>
    </source>
</evidence>
<dbReference type="PRINTS" id="PR00719">
    <property type="entry name" value="LMWPTPASE"/>
</dbReference>
<dbReference type="SMART" id="SM00226">
    <property type="entry name" value="LMWPc"/>
    <property type="match status" value="1"/>
</dbReference>
<keyword evidence="3" id="KW-0378">Hydrolase</keyword>
<dbReference type="InterPro" id="IPR036196">
    <property type="entry name" value="Ptyr_pPase_sf"/>
</dbReference>
<dbReference type="PANTHER" id="PTHR11717">
    <property type="entry name" value="LOW MOLECULAR WEIGHT PROTEIN TYROSINE PHOSPHATASE"/>
    <property type="match status" value="1"/>
</dbReference>
<dbReference type="Pfam" id="PF01451">
    <property type="entry name" value="LMWPc"/>
    <property type="match status" value="1"/>
</dbReference>
<protein>
    <recommendedName>
        <fullName evidence="2">protein-tyrosine-phosphatase</fullName>
        <ecNumber evidence="2">3.1.3.48</ecNumber>
    </recommendedName>
</protein>
<dbReference type="PANTHER" id="PTHR11717:SF7">
    <property type="entry name" value="LOW MOLECULAR WEIGHT PHOSPHOTYROSINE PROTEIN PHOSPHATASE"/>
    <property type="match status" value="1"/>
</dbReference>
<evidence type="ECO:0000256" key="3">
    <source>
        <dbReference type="ARBA" id="ARBA00022801"/>
    </source>
</evidence>
<dbReference type="AlphaFoldDB" id="F4CPL2"/>
<dbReference type="SUPFAM" id="SSF52788">
    <property type="entry name" value="Phosphotyrosine protein phosphatases I"/>
    <property type="match status" value="1"/>
</dbReference>
<dbReference type="Proteomes" id="UP000007809">
    <property type="component" value="Chromosome"/>
</dbReference>
<dbReference type="InterPro" id="IPR023485">
    <property type="entry name" value="Ptyr_pPase"/>
</dbReference>
<dbReference type="GO" id="GO:0004725">
    <property type="term" value="F:protein tyrosine phosphatase activity"/>
    <property type="evidence" value="ECO:0007669"/>
    <property type="project" value="UniProtKB-EC"/>
</dbReference>
<keyword evidence="4" id="KW-0904">Protein phosphatase</keyword>
<dbReference type="Gene3D" id="3.40.50.2300">
    <property type="match status" value="1"/>
</dbReference>
<dbReference type="eggNOG" id="COG0394">
    <property type="taxonomic scope" value="Bacteria"/>
</dbReference>
<evidence type="ECO:0000256" key="1">
    <source>
        <dbReference type="ARBA" id="ARBA00011063"/>
    </source>
</evidence>
<name>F4CPL2_PSEUX</name>
<evidence type="ECO:0000259" key="6">
    <source>
        <dbReference type="SMART" id="SM00226"/>
    </source>
</evidence>
<feature type="active site" description="Proton donor" evidence="5">
    <location>
        <position position="135"/>
    </location>
</feature>
<proteinExistence type="inferred from homology"/>
<comment type="similarity">
    <text evidence="1">Belongs to the low molecular weight phosphotyrosine protein phosphatase family.</text>
</comment>
<dbReference type="KEGG" id="pdx:Psed_2929"/>
<dbReference type="HOGENOM" id="CLU_071415_2_1_11"/>
<evidence type="ECO:0000256" key="4">
    <source>
        <dbReference type="ARBA" id="ARBA00022912"/>
    </source>
</evidence>
<gene>
    <name evidence="7" type="ordered locus">Psed_2929</name>
</gene>
<evidence type="ECO:0000256" key="5">
    <source>
        <dbReference type="PIRSR" id="PIRSR617867-1"/>
    </source>
</evidence>
<feature type="active site" evidence="5">
    <location>
        <position position="28"/>
    </location>
</feature>
<dbReference type="InterPro" id="IPR017867">
    <property type="entry name" value="Tyr_phospatase_low_mol_wt"/>
</dbReference>
<feature type="active site" description="Nucleophile" evidence="5">
    <location>
        <position position="22"/>
    </location>
</feature>
<keyword evidence="8" id="KW-1185">Reference proteome</keyword>
<dbReference type="EC" id="3.1.3.48" evidence="2"/>
<dbReference type="CDD" id="cd16343">
    <property type="entry name" value="LMWPTP"/>
    <property type="match status" value="1"/>
</dbReference>
<dbReference type="EMBL" id="CP002593">
    <property type="protein sequence ID" value="AEA25129.1"/>
    <property type="molecule type" value="Genomic_DNA"/>
</dbReference>
<feature type="domain" description="Phosphotyrosine protein phosphatase I" evidence="6">
    <location>
        <begin position="16"/>
        <end position="161"/>
    </location>
</feature>
<organism evidence="7 8">
    <name type="scientific">Pseudonocardia dioxanivorans (strain ATCC 55486 / DSM 44775 / JCM 13855 / CB1190)</name>
    <dbReference type="NCBI Taxonomy" id="675635"/>
    <lineage>
        <taxon>Bacteria</taxon>
        <taxon>Bacillati</taxon>
        <taxon>Actinomycetota</taxon>
        <taxon>Actinomycetes</taxon>
        <taxon>Pseudonocardiales</taxon>
        <taxon>Pseudonocardiaceae</taxon>
        <taxon>Pseudonocardia</taxon>
    </lineage>
</organism>
<evidence type="ECO:0000313" key="7">
    <source>
        <dbReference type="EMBL" id="AEA25129.1"/>
    </source>
</evidence>
<evidence type="ECO:0000313" key="8">
    <source>
        <dbReference type="Proteomes" id="UP000007809"/>
    </source>
</evidence>
<reference evidence="7 8" key="1">
    <citation type="journal article" date="2011" name="J. Bacteriol.">
        <title>Genome sequence of the 1,4-dioxane-degrading Pseudonocardia dioxanivorans strain CB1190.</title>
        <authorList>
            <person name="Sales C.M."/>
            <person name="Mahendra S."/>
            <person name="Grostern A."/>
            <person name="Parales R.E."/>
            <person name="Goodwin L.A."/>
            <person name="Woyke T."/>
            <person name="Nolan M."/>
            <person name="Lapidus A."/>
            <person name="Chertkov O."/>
            <person name="Ovchinnikova G."/>
            <person name="Sczyrba A."/>
            <person name="Alvarez-Cohen L."/>
        </authorList>
    </citation>
    <scope>NUCLEOTIDE SEQUENCE [LARGE SCALE GENOMIC DNA]</scope>
    <source>
        <strain evidence="8">ATCC 55486 / DSM 44775 / JCM 13855 / CB1190</strain>
    </source>
</reference>
<dbReference type="STRING" id="675635.Psed_2929"/>
<accession>F4CPL2</accession>
<dbReference type="InterPro" id="IPR050438">
    <property type="entry name" value="LMW_PTPase"/>
</dbReference>
<sequence length="166" mass="17772">MRFGQTVVVPDPDKRLHVSFVCTGNICRSPMAAQVFRSHLDAAGVDDVAVTSAGTGGWHVGEPADPRAAEVLRRNGYATDHAARQLDSAELSADLLIALGNDHLASLRRSVPEPERVRLLRSFDPAAPAGAEVPDPYYGGPDGFDEVLTMIEAAMPGLVDWVRSRA</sequence>